<organism evidence="2 3">
    <name type="scientific">Diplodia intermedia</name>
    <dbReference type="NCBI Taxonomy" id="856260"/>
    <lineage>
        <taxon>Eukaryota</taxon>
        <taxon>Fungi</taxon>
        <taxon>Dikarya</taxon>
        <taxon>Ascomycota</taxon>
        <taxon>Pezizomycotina</taxon>
        <taxon>Dothideomycetes</taxon>
        <taxon>Dothideomycetes incertae sedis</taxon>
        <taxon>Botryosphaeriales</taxon>
        <taxon>Botryosphaeriaceae</taxon>
        <taxon>Diplodia</taxon>
    </lineage>
</organism>
<evidence type="ECO:0008006" key="4">
    <source>
        <dbReference type="Google" id="ProtNLM"/>
    </source>
</evidence>
<dbReference type="Gene3D" id="3.20.20.140">
    <property type="entry name" value="Metal-dependent hydrolases"/>
    <property type="match status" value="1"/>
</dbReference>
<accession>A0ABR3TYP6</accession>
<dbReference type="SUPFAM" id="SSF51338">
    <property type="entry name" value="Composite domain of metallo-dependent hydrolases"/>
    <property type="match status" value="1"/>
</dbReference>
<proteinExistence type="predicted"/>
<dbReference type="Proteomes" id="UP001521184">
    <property type="component" value="Unassembled WGS sequence"/>
</dbReference>
<gene>
    <name evidence="2" type="ORF">SLS58_002767</name>
</gene>
<dbReference type="InterPro" id="IPR032466">
    <property type="entry name" value="Metal_Hydrolase"/>
</dbReference>
<reference evidence="2 3" key="1">
    <citation type="journal article" date="2023" name="Plant Dis.">
        <title>First Report of Diplodia intermedia Causing Canker and Dieback Diseases on Apple Trees in Canada.</title>
        <authorList>
            <person name="Ellouze W."/>
            <person name="Ilyukhin E."/>
            <person name="Sulman M."/>
            <person name="Ali S."/>
        </authorList>
    </citation>
    <scope>NUCLEOTIDE SEQUENCE [LARGE SCALE GENOMIC DNA]</scope>
    <source>
        <strain evidence="2 3">M45-28</strain>
    </source>
</reference>
<dbReference type="PANTHER" id="PTHR11113:SF4">
    <property type="entry name" value="N-ACETYLGLUCOSAMINE-6-PHOSPHATE DEACETYLASE"/>
    <property type="match status" value="1"/>
</dbReference>
<dbReference type="PIRSF" id="PIRSF038994">
    <property type="entry name" value="NagA"/>
    <property type="match status" value="1"/>
</dbReference>
<dbReference type="SUPFAM" id="SSF51556">
    <property type="entry name" value="Metallo-dependent hydrolases"/>
    <property type="match status" value="1"/>
</dbReference>
<comment type="caution">
    <text evidence="2">The sequence shown here is derived from an EMBL/GenBank/DDBJ whole genome shotgun (WGS) entry which is preliminary data.</text>
</comment>
<evidence type="ECO:0000256" key="1">
    <source>
        <dbReference type="ARBA" id="ARBA00022801"/>
    </source>
</evidence>
<protein>
    <recommendedName>
        <fullName evidence="4">N-acetylglucosamine-6-phosphate deacetylase</fullName>
    </recommendedName>
</protein>
<keyword evidence="3" id="KW-1185">Reference proteome</keyword>
<dbReference type="InterPro" id="IPR011059">
    <property type="entry name" value="Metal-dep_hydrolase_composite"/>
</dbReference>
<dbReference type="EMBL" id="JAKEKT020000012">
    <property type="protein sequence ID" value="KAL1647438.1"/>
    <property type="molecule type" value="Genomic_DNA"/>
</dbReference>
<keyword evidence="1" id="KW-0378">Hydrolase</keyword>
<name>A0ABR3TYP6_9PEZI</name>
<sequence>MSDNQFTLFTNGSYCLGGKLVEDHLVISEETCRILKRTGYIGGEIVDLEGNIVAPGFLELHTNGVNGFHFTHFEDESQYCRKLEETAEHYVSQGVTGFWATIPTVSPDTFQKILPSLKPRSFSPSSAYLHGAHVEGPYLHPSKAGAHNATLFHDPSTTTSPVTIYGASGLPSIKLATLAPELPSSTTLINTLTANHSIRVSLGHTTATYADGLAALNAGATCLTHTLNAMTSLHSRHPGLAGLISLPPPQQQQQQQQPPPPYYTLIADGHHLHPSTVSLLYRANPSRAILVTDSTELASPTIPAGTYPGHAQIASAQRKITHDPQTNAPYPSPKAVIANNNNDNNDNSENETLVGGCGTLAEAVRNLVAWTGCTLPEAVRTVTENVAALMGVDGPEALGGGGGVGSLREGNRADLVVLSEEGEVLQTWVAGRMVWEREGGL</sequence>
<evidence type="ECO:0000313" key="2">
    <source>
        <dbReference type="EMBL" id="KAL1647438.1"/>
    </source>
</evidence>
<evidence type="ECO:0000313" key="3">
    <source>
        <dbReference type="Proteomes" id="UP001521184"/>
    </source>
</evidence>
<dbReference type="PANTHER" id="PTHR11113">
    <property type="entry name" value="N-ACETYLGLUCOSAMINE-6-PHOSPHATE DEACETYLASE"/>
    <property type="match status" value="1"/>
</dbReference>
<dbReference type="Gene3D" id="2.30.40.10">
    <property type="entry name" value="Urease, subunit C, domain 1"/>
    <property type="match status" value="1"/>
</dbReference>
<dbReference type="InterPro" id="IPR003764">
    <property type="entry name" value="GlcNAc_6-P_deAcase"/>
</dbReference>